<dbReference type="AlphaFoldDB" id="A0A5N6NC31"/>
<reference evidence="1 2" key="1">
    <citation type="submission" date="2019-05" db="EMBL/GenBank/DDBJ databases">
        <title>Mikania micrantha, genome provides insights into the molecular mechanism of rapid growth.</title>
        <authorList>
            <person name="Liu B."/>
        </authorList>
    </citation>
    <scope>NUCLEOTIDE SEQUENCE [LARGE SCALE GENOMIC DNA]</scope>
    <source>
        <strain evidence="1">NLD-2019</strain>
        <tissue evidence="1">Leaf</tissue>
    </source>
</reference>
<comment type="caution">
    <text evidence="1">The sequence shown here is derived from an EMBL/GenBank/DDBJ whole genome shotgun (WGS) entry which is preliminary data.</text>
</comment>
<evidence type="ECO:0000313" key="2">
    <source>
        <dbReference type="Proteomes" id="UP000326396"/>
    </source>
</evidence>
<proteinExistence type="predicted"/>
<evidence type="ECO:0000313" key="1">
    <source>
        <dbReference type="EMBL" id="KAD4584780.1"/>
    </source>
</evidence>
<gene>
    <name evidence="1" type="ORF">E3N88_22381</name>
</gene>
<keyword evidence="2" id="KW-1185">Reference proteome</keyword>
<sequence length="204" mass="23182">MVVMIDVGDWGWEGKMAHADLLPPLYVGFFVDQLELVSNHPPDLQKKFDQLKLNVHAVVPDNGSDENLTHQLLEFLSLWIFVYLEKTLYCSKFGDSGFETALVVPWRICGTVICFITSRSSIPKRGDIMEAGNIPPLRELTLGSNACLLGLTQGDHLIFIKVSEHKEEEKIMITLEFWLEKWGDGTPNVILHIRRKDDEKVVGY</sequence>
<protein>
    <submittedName>
        <fullName evidence="1">Uncharacterized protein</fullName>
    </submittedName>
</protein>
<dbReference type="EMBL" id="SZYD01000012">
    <property type="protein sequence ID" value="KAD4584780.1"/>
    <property type="molecule type" value="Genomic_DNA"/>
</dbReference>
<organism evidence="1 2">
    <name type="scientific">Mikania micrantha</name>
    <name type="common">bitter vine</name>
    <dbReference type="NCBI Taxonomy" id="192012"/>
    <lineage>
        <taxon>Eukaryota</taxon>
        <taxon>Viridiplantae</taxon>
        <taxon>Streptophyta</taxon>
        <taxon>Embryophyta</taxon>
        <taxon>Tracheophyta</taxon>
        <taxon>Spermatophyta</taxon>
        <taxon>Magnoliopsida</taxon>
        <taxon>eudicotyledons</taxon>
        <taxon>Gunneridae</taxon>
        <taxon>Pentapetalae</taxon>
        <taxon>asterids</taxon>
        <taxon>campanulids</taxon>
        <taxon>Asterales</taxon>
        <taxon>Asteraceae</taxon>
        <taxon>Asteroideae</taxon>
        <taxon>Heliantheae alliance</taxon>
        <taxon>Eupatorieae</taxon>
        <taxon>Mikania</taxon>
    </lineage>
</organism>
<name>A0A5N6NC31_9ASTR</name>
<accession>A0A5N6NC31</accession>
<dbReference type="Proteomes" id="UP000326396">
    <property type="component" value="Linkage Group LG2"/>
</dbReference>